<name>A0A8S5TAD8_9CAUD</name>
<feature type="compositionally biased region" description="Low complexity" evidence="1">
    <location>
        <begin position="75"/>
        <end position="99"/>
    </location>
</feature>
<evidence type="ECO:0000313" key="2">
    <source>
        <dbReference type="EMBL" id="DAF59714.1"/>
    </source>
</evidence>
<feature type="region of interest" description="Disordered" evidence="1">
    <location>
        <begin position="75"/>
        <end position="111"/>
    </location>
</feature>
<evidence type="ECO:0000256" key="1">
    <source>
        <dbReference type="SAM" id="MobiDB-lite"/>
    </source>
</evidence>
<accession>A0A8S5TAD8</accession>
<dbReference type="Gene3D" id="6.10.140.1630">
    <property type="match status" value="1"/>
</dbReference>
<organism evidence="2">
    <name type="scientific">Siphoviridae sp. ct0Wl9</name>
    <dbReference type="NCBI Taxonomy" id="2827763"/>
    <lineage>
        <taxon>Viruses</taxon>
        <taxon>Duplodnaviria</taxon>
        <taxon>Heunggongvirae</taxon>
        <taxon>Uroviricota</taxon>
        <taxon>Caudoviricetes</taxon>
    </lineage>
</organism>
<proteinExistence type="predicted"/>
<protein>
    <submittedName>
        <fullName evidence="2">Head fiber protein</fullName>
    </submittedName>
</protein>
<reference evidence="2" key="1">
    <citation type="journal article" date="2021" name="Proc. Natl. Acad. Sci. U.S.A.">
        <title>A Catalog of Tens of Thousands of Viruses from Human Metagenomes Reveals Hidden Associations with Chronic Diseases.</title>
        <authorList>
            <person name="Tisza M.J."/>
            <person name="Buck C.B."/>
        </authorList>
    </citation>
    <scope>NUCLEOTIDE SEQUENCE</scope>
    <source>
        <strain evidence="2">Ct0Wl9</strain>
    </source>
</reference>
<sequence length="137" mass="13246">MAEIKIPCGGWYIDDSTLKFNKDKVLSVIGGGGAGPQGPAGQAATIQIGSVSSGDAPAVTNSGNETAAVLDFVLQQGPAGPQGPKGDPGIQGPQGPAGPSKQGVAVPDVSGSEAADAITTINALLASLRAAGLIANS</sequence>
<dbReference type="EMBL" id="BK032775">
    <property type="protein sequence ID" value="DAF59714.1"/>
    <property type="molecule type" value="Genomic_DNA"/>
</dbReference>